<dbReference type="Gramene" id="AET5Gv21039300.4">
    <property type="protein sequence ID" value="AET5Gv21039300.4"/>
    <property type="gene ID" value="AET5Gv21039300"/>
</dbReference>
<dbReference type="AlphaFoldDB" id="A0A453M4F7"/>
<feature type="domain" description="Protein kinase" evidence="8">
    <location>
        <begin position="346"/>
        <end position="611"/>
    </location>
</feature>
<dbReference type="InterPro" id="IPR008271">
    <property type="entry name" value="Ser/Thr_kinase_AS"/>
</dbReference>
<keyword evidence="5 6" id="KW-0067">ATP-binding</keyword>
<proteinExistence type="predicted"/>
<dbReference type="GO" id="GO:0009506">
    <property type="term" value="C:plasmodesma"/>
    <property type="evidence" value="ECO:0007669"/>
    <property type="project" value="TreeGrafter"/>
</dbReference>
<dbReference type="SUPFAM" id="SSF56112">
    <property type="entry name" value="Protein kinase-like (PK-like)"/>
    <property type="match status" value="3"/>
</dbReference>
<evidence type="ECO:0000256" key="2">
    <source>
        <dbReference type="ARBA" id="ARBA00022679"/>
    </source>
</evidence>
<keyword evidence="10" id="KW-1185">Reference proteome</keyword>
<evidence type="ECO:0000313" key="9">
    <source>
        <dbReference type="EnsemblPlants" id="AET5Gv21039300.1"/>
    </source>
</evidence>
<feature type="domain" description="Protein kinase" evidence="8">
    <location>
        <begin position="704"/>
        <end position="997"/>
    </location>
</feature>
<evidence type="ECO:0000259" key="8">
    <source>
        <dbReference type="PROSITE" id="PS50011"/>
    </source>
</evidence>
<dbReference type="Gene3D" id="1.10.510.10">
    <property type="entry name" value="Transferase(Phosphotransferase) domain 1"/>
    <property type="match status" value="3"/>
</dbReference>
<evidence type="ECO:0000256" key="6">
    <source>
        <dbReference type="PROSITE-ProRule" id="PRU10141"/>
    </source>
</evidence>
<evidence type="ECO:0000256" key="3">
    <source>
        <dbReference type="ARBA" id="ARBA00022741"/>
    </source>
</evidence>
<evidence type="ECO:0000313" key="10">
    <source>
        <dbReference type="Proteomes" id="UP000015105"/>
    </source>
</evidence>
<dbReference type="PROSITE" id="PS50011">
    <property type="entry name" value="PROTEIN_KINASE_DOM"/>
    <property type="match status" value="3"/>
</dbReference>
<reference evidence="10" key="1">
    <citation type="journal article" date="2014" name="Science">
        <title>Ancient hybridizations among the ancestral genomes of bread wheat.</title>
        <authorList>
            <consortium name="International Wheat Genome Sequencing Consortium,"/>
            <person name="Marcussen T."/>
            <person name="Sandve S.R."/>
            <person name="Heier L."/>
            <person name="Spannagl M."/>
            <person name="Pfeifer M."/>
            <person name="Jakobsen K.S."/>
            <person name="Wulff B.B."/>
            <person name="Steuernagel B."/>
            <person name="Mayer K.F."/>
            <person name="Olsen O.A."/>
        </authorList>
    </citation>
    <scope>NUCLEOTIDE SEQUENCE [LARGE SCALE GENOMIC DNA]</scope>
    <source>
        <strain evidence="10">cv. AL8/78</strain>
    </source>
</reference>
<dbReference type="STRING" id="200361.A0A453M4F7"/>
<dbReference type="InterPro" id="IPR011009">
    <property type="entry name" value="Kinase-like_dom_sf"/>
</dbReference>
<dbReference type="RefSeq" id="XP_020177884.1">
    <property type="nucleotide sequence ID" value="XM_020322295.2"/>
</dbReference>
<keyword evidence="3 6" id="KW-0547">Nucleotide-binding</keyword>
<dbReference type="SMART" id="SM00220">
    <property type="entry name" value="S_TKc"/>
    <property type="match status" value="2"/>
</dbReference>
<keyword evidence="1" id="KW-0723">Serine/threonine-protein kinase</keyword>
<dbReference type="PANTHER" id="PTHR27003:SF472">
    <property type="entry name" value="PROTEIN KINASE DOMAIN-CONTAINING PROTEIN"/>
    <property type="match status" value="1"/>
</dbReference>
<feature type="binding site" evidence="6">
    <location>
        <position position="70"/>
    </location>
    <ligand>
        <name>ATP</name>
        <dbReference type="ChEBI" id="CHEBI:30616"/>
    </ligand>
</feature>
<name>A0A453M4F7_AEGTS</name>
<evidence type="ECO:0000256" key="5">
    <source>
        <dbReference type="ARBA" id="ARBA00022840"/>
    </source>
</evidence>
<feature type="domain" description="Protein kinase" evidence="8">
    <location>
        <begin position="41"/>
        <end position="308"/>
    </location>
</feature>
<reference evidence="9" key="5">
    <citation type="journal article" date="2021" name="G3 (Bethesda)">
        <title>Aegilops tauschii genome assembly Aet v5.0 features greater sequence contiguity and improved annotation.</title>
        <authorList>
            <person name="Wang L."/>
            <person name="Zhu T."/>
            <person name="Rodriguez J.C."/>
            <person name="Deal K.R."/>
            <person name="Dubcovsky J."/>
            <person name="McGuire P.E."/>
            <person name="Lux T."/>
            <person name="Spannagl M."/>
            <person name="Mayer K.F.X."/>
            <person name="Baldrich P."/>
            <person name="Meyers B.C."/>
            <person name="Huo N."/>
            <person name="Gu Y.Q."/>
            <person name="Zhou H."/>
            <person name="Devos K.M."/>
            <person name="Bennetzen J.L."/>
            <person name="Unver T."/>
            <person name="Budak H."/>
            <person name="Gulick P.J."/>
            <person name="Galiba G."/>
            <person name="Kalapos B."/>
            <person name="Nelson D.R."/>
            <person name="Li P."/>
            <person name="You F.M."/>
            <person name="Luo M.C."/>
            <person name="Dvorak J."/>
        </authorList>
    </citation>
    <scope>NUCLEOTIDE SEQUENCE [LARGE SCALE GENOMIC DNA]</scope>
    <source>
        <strain evidence="9">cv. AL8/78</strain>
    </source>
</reference>
<dbReference type="GeneID" id="109763448"/>
<dbReference type="Gramene" id="AET5Gv21039300.2">
    <property type="protein sequence ID" value="AET5Gv21039300.2"/>
    <property type="gene ID" value="AET5Gv21039300"/>
</dbReference>
<dbReference type="FunFam" id="3.30.200.20:FF:000337">
    <property type="entry name" value="Wall-associated receptor kinase 3"/>
    <property type="match status" value="1"/>
</dbReference>
<keyword evidence="4" id="KW-0418">Kinase</keyword>
<dbReference type="EnsemblPlants" id="AET5Gv21039300.4">
    <property type="protein sequence ID" value="AET5Gv21039300.4"/>
    <property type="gene ID" value="AET5Gv21039300"/>
</dbReference>
<dbReference type="KEGG" id="ats:109763448"/>
<dbReference type="InterPro" id="IPR017441">
    <property type="entry name" value="Protein_kinase_ATP_BS"/>
</dbReference>
<sequence length="1046" mass="117447">MDLRESTVTEMIQGDDRSKWLSYSNHNIKCFAEGEIRGITSNYETIIGKGGFGEVYKGVLQDGRIVAIKKFMCNVEENFAKELKVHCEINHKNVVRLIGYCAEENALMIVSEYISQGNLCDVLHHKCIPITLDTRLRIAVECSEALCYMHSQMYTQVIHGDIKPANILLDDQFNAKISDFGISRLVNTDSALFTEHVIGSIGYMDPLFARSGRLTSKSDVYSFGIVLVELITKKKATLRNGETGIVECFAQALAAGKRRVRELFDVEISSQNNMKVLEGVAKLAGQCLMMEIDRRPDMIDVAERLRALRKTQVQGKQTIFPWGWRNKPAVCRHFSLGEMKSATSNFDESHLVGRDGYGSVYYGMIDGGATKVAIKPVEQDVSEFQTEIAMMAKLRHHHLVSLVGYCHEKNQRILIYDYMVRGALSGNLYANNTKEPPLTWRQRLDICIGAARALHYLHECSIIHNDVSTTNILLDDRLVGKFSSKVSRRRDTMDVTPILRKGNFYCADPEFRRTGEFTEKSNVYSFGVVLFEVLCARAAWDPSLPRRQVYLVQCALNCQKKDILDLIVDPYLEEKIAPLCFKKFVEIAEKCVSDHAIHRPTMQEVLENLELCACLAEQSGSLGDETPDDVDTDGPSRRECRLNLEMYLAEDDDSSYCSEIPTSEDDGIDGDEQIADSMDSKLSIDSNLCHHFSLREMKSATRNFDESHLVCVGGSRDVYYGVIDGAATKVSKLASRGKVCVGGSHEVYYGMMVAIKRDKVVQDASKFLTEIATMAKLRHHHLVSLVGYCKEENEMILIDEYMARGTLFGNLYGNSTEQPPLTWRQRLDICIGAARALHYLHEHSFTHNDVSTASILLDWRLVGKVSIKVSLPQDATDVTTRQCPMARFSFLDSETCCTWQLTAKSNVYSFGVVLFEVLCARAAYDPNLPWRQANLVEYALSCQKKGIIDLIVDPYLKGNISPWCFKKFVEIAEKCVSDCGVNHPTMQEVLQDLEMCLAEQNGSPGDEMLADDDSNGSQGSDRCLKNDGIDGDELVVNPVESKQKKS</sequence>
<dbReference type="PROSITE" id="PS00108">
    <property type="entry name" value="PROTEIN_KINASE_ST"/>
    <property type="match status" value="1"/>
</dbReference>
<organism evidence="9 10">
    <name type="scientific">Aegilops tauschii subsp. strangulata</name>
    <name type="common">Goatgrass</name>
    <dbReference type="NCBI Taxonomy" id="200361"/>
    <lineage>
        <taxon>Eukaryota</taxon>
        <taxon>Viridiplantae</taxon>
        <taxon>Streptophyta</taxon>
        <taxon>Embryophyta</taxon>
        <taxon>Tracheophyta</taxon>
        <taxon>Spermatophyta</taxon>
        <taxon>Magnoliopsida</taxon>
        <taxon>Liliopsida</taxon>
        <taxon>Poales</taxon>
        <taxon>Poaceae</taxon>
        <taxon>BOP clade</taxon>
        <taxon>Pooideae</taxon>
        <taxon>Triticodae</taxon>
        <taxon>Triticeae</taxon>
        <taxon>Triticinae</taxon>
        <taxon>Aegilops</taxon>
    </lineage>
</organism>
<dbReference type="RefSeq" id="XP_020177885.1">
    <property type="nucleotide sequence ID" value="XM_020322296.4"/>
</dbReference>
<dbReference type="PANTHER" id="PTHR27003">
    <property type="entry name" value="OS07G0166700 PROTEIN"/>
    <property type="match status" value="1"/>
</dbReference>
<dbReference type="GO" id="GO:0005524">
    <property type="term" value="F:ATP binding"/>
    <property type="evidence" value="ECO:0007669"/>
    <property type="project" value="UniProtKB-UniRule"/>
</dbReference>
<dbReference type="GO" id="GO:0004714">
    <property type="term" value="F:transmembrane receptor protein tyrosine kinase activity"/>
    <property type="evidence" value="ECO:0007669"/>
    <property type="project" value="InterPro"/>
</dbReference>
<feature type="region of interest" description="Disordered" evidence="7">
    <location>
        <begin position="1002"/>
        <end position="1046"/>
    </location>
</feature>
<dbReference type="Gene3D" id="3.30.200.20">
    <property type="entry name" value="Phosphorylase Kinase, domain 1"/>
    <property type="match status" value="3"/>
</dbReference>
<accession>A0A453M4F7</accession>
<reference evidence="10" key="2">
    <citation type="journal article" date="2017" name="Nat. Plants">
        <title>The Aegilops tauschii genome reveals multiple impacts of transposons.</title>
        <authorList>
            <person name="Zhao G."/>
            <person name="Zou C."/>
            <person name="Li K."/>
            <person name="Wang K."/>
            <person name="Li T."/>
            <person name="Gao L."/>
            <person name="Zhang X."/>
            <person name="Wang H."/>
            <person name="Yang Z."/>
            <person name="Liu X."/>
            <person name="Jiang W."/>
            <person name="Mao L."/>
            <person name="Kong X."/>
            <person name="Jiao Y."/>
            <person name="Jia J."/>
        </authorList>
    </citation>
    <scope>NUCLEOTIDE SEQUENCE [LARGE SCALE GENOMIC DNA]</scope>
    <source>
        <strain evidence="10">cv. AL8/78</strain>
    </source>
</reference>
<evidence type="ECO:0000256" key="4">
    <source>
        <dbReference type="ARBA" id="ARBA00022777"/>
    </source>
</evidence>
<dbReference type="FunFam" id="1.10.510.10:FF:000474">
    <property type="entry name" value="Wall-associated receptor kinase 3"/>
    <property type="match status" value="1"/>
</dbReference>
<dbReference type="PROSITE" id="PS00109">
    <property type="entry name" value="PROTEIN_KINASE_TYR"/>
    <property type="match status" value="1"/>
</dbReference>
<dbReference type="InterPro" id="IPR045272">
    <property type="entry name" value="ANXUR1/2-like"/>
</dbReference>
<protein>
    <recommendedName>
        <fullName evidence="8">Protein kinase domain-containing protein</fullName>
    </recommendedName>
</protein>
<dbReference type="OrthoDB" id="2017579at2759"/>
<dbReference type="EnsemblPlants" id="AET5Gv21039300.1">
    <property type="protein sequence ID" value="AET5Gv21039300.1"/>
    <property type="gene ID" value="AET5Gv21039300"/>
</dbReference>
<dbReference type="InterPro" id="IPR001245">
    <property type="entry name" value="Ser-Thr/Tyr_kinase_cat_dom"/>
</dbReference>
<evidence type="ECO:0000256" key="7">
    <source>
        <dbReference type="SAM" id="MobiDB-lite"/>
    </source>
</evidence>
<dbReference type="PROSITE" id="PS00107">
    <property type="entry name" value="PROTEIN_KINASE_ATP"/>
    <property type="match status" value="1"/>
</dbReference>
<reference evidence="9" key="4">
    <citation type="submission" date="2019-03" db="UniProtKB">
        <authorList>
            <consortium name="EnsemblPlants"/>
        </authorList>
    </citation>
    <scope>IDENTIFICATION</scope>
</reference>
<reference evidence="9" key="3">
    <citation type="journal article" date="2017" name="Nature">
        <title>Genome sequence of the progenitor of the wheat D genome Aegilops tauschii.</title>
        <authorList>
            <person name="Luo M.C."/>
            <person name="Gu Y.Q."/>
            <person name="Puiu D."/>
            <person name="Wang H."/>
            <person name="Twardziok S.O."/>
            <person name="Deal K.R."/>
            <person name="Huo N."/>
            <person name="Zhu T."/>
            <person name="Wang L."/>
            <person name="Wang Y."/>
            <person name="McGuire P.E."/>
            <person name="Liu S."/>
            <person name="Long H."/>
            <person name="Ramasamy R.K."/>
            <person name="Rodriguez J.C."/>
            <person name="Van S.L."/>
            <person name="Yuan L."/>
            <person name="Wang Z."/>
            <person name="Xia Z."/>
            <person name="Xiao L."/>
            <person name="Anderson O.D."/>
            <person name="Ouyang S."/>
            <person name="Liang Y."/>
            <person name="Zimin A.V."/>
            <person name="Pertea G."/>
            <person name="Qi P."/>
            <person name="Bennetzen J.L."/>
            <person name="Dai X."/>
            <person name="Dawson M.W."/>
            <person name="Muller H.G."/>
            <person name="Kugler K."/>
            <person name="Rivarola-Duarte L."/>
            <person name="Spannagl M."/>
            <person name="Mayer K.F.X."/>
            <person name="Lu F.H."/>
            <person name="Bevan M.W."/>
            <person name="Leroy P."/>
            <person name="Li P."/>
            <person name="You F.M."/>
            <person name="Sun Q."/>
            <person name="Liu Z."/>
            <person name="Lyons E."/>
            <person name="Wicker T."/>
            <person name="Salzberg S.L."/>
            <person name="Devos K.M."/>
            <person name="Dvorak J."/>
        </authorList>
    </citation>
    <scope>NUCLEOTIDE SEQUENCE [LARGE SCALE GENOMIC DNA]</scope>
    <source>
        <strain evidence="9">cv. AL8/78</strain>
    </source>
</reference>
<dbReference type="EnsemblPlants" id="AET5Gv21039300.2">
    <property type="protein sequence ID" value="AET5Gv21039300.2"/>
    <property type="gene ID" value="AET5Gv21039300"/>
</dbReference>
<dbReference type="EnsemblPlants" id="AET5Gv21039300.3">
    <property type="protein sequence ID" value="AET5Gv21039300.3"/>
    <property type="gene ID" value="AET5Gv21039300"/>
</dbReference>
<dbReference type="OMA" id="CHELAIY"/>
<dbReference type="GO" id="GO:0004674">
    <property type="term" value="F:protein serine/threonine kinase activity"/>
    <property type="evidence" value="ECO:0007669"/>
    <property type="project" value="UniProtKB-KW"/>
</dbReference>
<evidence type="ECO:0000256" key="1">
    <source>
        <dbReference type="ARBA" id="ARBA00022527"/>
    </source>
</evidence>
<dbReference type="InterPro" id="IPR008266">
    <property type="entry name" value="Tyr_kinase_AS"/>
</dbReference>
<dbReference type="FunFam" id="3.30.200.20:FF:000039">
    <property type="entry name" value="receptor-like protein kinase FERONIA"/>
    <property type="match status" value="1"/>
</dbReference>
<dbReference type="Pfam" id="PF07714">
    <property type="entry name" value="PK_Tyr_Ser-Thr"/>
    <property type="match status" value="2"/>
</dbReference>
<dbReference type="InterPro" id="IPR000719">
    <property type="entry name" value="Prot_kinase_dom"/>
</dbReference>
<dbReference type="Gramene" id="AET5Gv21039300.3">
    <property type="protein sequence ID" value="AET5Gv21039300.3"/>
    <property type="gene ID" value="AET5Gv21039300"/>
</dbReference>
<dbReference type="Pfam" id="PF00069">
    <property type="entry name" value="Pkinase"/>
    <property type="match status" value="1"/>
</dbReference>
<dbReference type="Proteomes" id="UP000015105">
    <property type="component" value="Chromosome 5D"/>
</dbReference>
<keyword evidence="2" id="KW-0808">Transferase</keyword>
<dbReference type="Gramene" id="AET5Gv21039300.1">
    <property type="protein sequence ID" value="AET5Gv21039300.1"/>
    <property type="gene ID" value="AET5Gv21039300"/>
</dbReference>
<dbReference type="GO" id="GO:0005886">
    <property type="term" value="C:plasma membrane"/>
    <property type="evidence" value="ECO:0007669"/>
    <property type="project" value="TreeGrafter"/>
</dbReference>